<keyword evidence="1" id="KW-1133">Transmembrane helix</keyword>
<dbReference type="Pfam" id="PF04982">
    <property type="entry name" value="TM_HPP"/>
    <property type="match status" value="1"/>
</dbReference>
<reference evidence="4" key="1">
    <citation type="submission" date="2016-04" db="EMBL/GenBank/DDBJ databases">
        <authorList>
            <person name="Tabuchi Yagui T.R."/>
        </authorList>
    </citation>
    <scope>NUCLEOTIDE SEQUENCE [LARGE SCALE GENOMIC DNA]</scope>
</reference>
<evidence type="ECO:0000256" key="1">
    <source>
        <dbReference type="SAM" id="Phobius"/>
    </source>
</evidence>
<keyword evidence="1" id="KW-0472">Membrane</keyword>
<protein>
    <submittedName>
        <fullName evidence="3">HPP family protein</fullName>
    </submittedName>
</protein>
<feature type="transmembrane region" description="Helical" evidence="1">
    <location>
        <begin position="56"/>
        <end position="74"/>
    </location>
</feature>
<evidence type="ECO:0000259" key="2">
    <source>
        <dbReference type="Pfam" id="PF04982"/>
    </source>
</evidence>
<organism evidence="3 4">
    <name type="scientific">Nostoc punctiforme NIES-2108</name>
    <dbReference type="NCBI Taxonomy" id="1356359"/>
    <lineage>
        <taxon>Bacteria</taxon>
        <taxon>Bacillati</taxon>
        <taxon>Cyanobacteriota</taxon>
        <taxon>Cyanophyceae</taxon>
        <taxon>Nostocales</taxon>
        <taxon>Nostocaceae</taxon>
        <taxon>Nostoc</taxon>
    </lineage>
</organism>
<dbReference type="Proteomes" id="UP000252085">
    <property type="component" value="Unassembled WGS sequence"/>
</dbReference>
<keyword evidence="1" id="KW-0812">Transmembrane</keyword>
<accession>A0A367RBI5</accession>
<dbReference type="InterPro" id="IPR058581">
    <property type="entry name" value="TM_HPP"/>
</dbReference>
<dbReference type="AlphaFoldDB" id="A0A367RBI5"/>
<dbReference type="PANTHER" id="PTHR33741">
    <property type="entry name" value="TRANSMEMBRANE PROTEIN DDB_G0269096-RELATED"/>
    <property type="match status" value="1"/>
</dbReference>
<evidence type="ECO:0000313" key="3">
    <source>
        <dbReference type="EMBL" id="RCJ33887.1"/>
    </source>
</evidence>
<feature type="transmembrane region" description="Helical" evidence="1">
    <location>
        <begin position="106"/>
        <end position="124"/>
    </location>
</feature>
<dbReference type="PANTHER" id="PTHR33741:SF5">
    <property type="entry name" value="TRANSMEMBRANE PROTEIN DDB_G0269096-RELATED"/>
    <property type="match status" value="1"/>
</dbReference>
<name>A0A367RBI5_NOSPU</name>
<feature type="domain" description="HPP transmembrane region" evidence="2">
    <location>
        <begin position="49"/>
        <end position="197"/>
    </location>
</feature>
<feature type="transmembrane region" description="Helical" evidence="1">
    <location>
        <begin position="169"/>
        <end position="191"/>
    </location>
</feature>
<dbReference type="InterPro" id="IPR007065">
    <property type="entry name" value="HPP"/>
</dbReference>
<dbReference type="EMBL" id="LXQE01000158">
    <property type="protein sequence ID" value="RCJ33887.1"/>
    <property type="molecule type" value="Genomic_DNA"/>
</dbReference>
<comment type="caution">
    <text evidence="3">The sequence shown here is derived from an EMBL/GenBank/DDBJ whole genome shotgun (WGS) entry which is preliminary data.</text>
</comment>
<evidence type="ECO:0000313" key="4">
    <source>
        <dbReference type="Proteomes" id="UP000252085"/>
    </source>
</evidence>
<gene>
    <name evidence="3" type="ORF">A6769_24410</name>
</gene>
<sequence>MKEIFTKKRTNSAYLRLFHYKNIHLKWKNYWFKISGTWRSCPLTCPIDKPHHKHIFWSWLGSFLAIAATAYLSVKTNSPLLMAPFGATSVLIFGVPDSPLAQPRNVIGGNLVAALVSLIILHLFGSSPWTMGMAVATAIGMMQLTGTLHPPSGAVALVVMMTKAPWQFLLTPALQGSIILVLCAVVFNNLAQERTYPKHWL</sequence>
<proteinExistence type="predicted"/>